<dbReference type="AlphaFoldDB" id="A0AAD1X759"/>
<dbReference type="InterPro" id="IPR011011">
    <property type="entry name" value="Znf_FYVE_PHD"/>
</dbReference>
<feature type="domain" description="Zinc finger PHD-type" evidence="4">
    <location>
        <begin position="513"/>
        <end position="564"/>
    </location>
</feature>
<dbReference type="Pfam" id="PF13832">
    <property type="entry name" value="zf-HC5HC2H_2"/>
    <property type="match status" value="2"/>
</dbReference>
<evidence type="ECO:0000256" key="1">
    <source>
        <dbReference type="ARBA" id="ARBA00022723"/>
    </source>
</evidence>
<name>A0AAD1X759_EUPCR</name>
<feature type="domain" description="Zinc finger PHD-type" evidence="4">
    <location>
        <begin position="361"/>
        <end position="429"/>
    </location>
</feature>
<accession>A0AAD1X759</accession>
<evidence type="ECO:0000313" key="5">
    <source>
        <dbReference type="EMBL" id="CAI2359970.1"/>
    </source>
</evidence>
<comment type="caution">
    <text evidence="5">The sequence shown here is derived from an EMBL/GenBank/DDBJ whole genome shotgun (WGS) entry which is preliminary data.</text>
</comment>
<dbReference type="Proteomes" id="UP001295684">
    <property type="component" value="Unassembled WGS sequence"/>
</dbReference>
<keyword evidence="1" id="KW-0479">Metal-binding</keyword>
<keyword evidence="3" id="KW-0862">Zinc</keyword>
<evidence type="ECO:0000256" key="2">
    <source>
        <dbReference type="ARBA" id="ARBA00022771"/>
    </source>
</evidence>
<gene>
    <name evidence="5" type="ORF">ECRASSUSDP1_LOCUS1265</name>
</gene>
<dbReference type="Gene3D" id="3.30.40.10">
    <property type="entry name" value="Zinc/RING finger domain, C3HC4 (zinc finger)"/>
    <property type="match status" value="2"/>
</dbReference>
<dbReference type="GO" id="GO:0008270">
    <property type="term" value="F:zinc ion binding"/>
    <property type="evidence" value="ECO:0007669"/>
    <property type="project" value="UniProtKB-KW"/>
</dbReference>
<dbReference type="InterPro" id="IPR001965">
    <property type="entry name" value="Znf_PHD"/>
</dbReference>
<sequence length="1165" mass="134068">MVKNQNLRCGICLRGFCIPPKNSASKVKREADRIQCLKCGVKAHKKCLQMYYHLQGSPKKWKCGVCTEIHHKECEICGTSNQGMLWKESGLNGRAFNFDKEYLHLPCTLWYPEIQMTVLDSTNPGKLVYNDPKTSSKKRFGVVEATFLQGCNDCVGRSNNKSVVPCIFTGTSCNSYYHQSCLINKHKTKDVQFVICKINSLTKIMIICSSCVKVIITNTGGKSLSKSKTSKKILEIVNAQFKKDFSSIQAVEVLPKQKIISFWSAYFLEEANLMFDNLDETMKDTTTNSEKLDSFIQETVKEQEQRKAAQIAFMKSNQEYVVKAERPPKNEELERRSKYLCKLLQGITHANDKDFTPKTQNCAICKLKITTARHKNDYPLFCSIYCGQTMHASCYFGTDFATFLIDECDEYDVESFEEIVHKWTCSMCSFIKDLPESPKVDYYSLKDFNAGNHSSQIPQCKYCHHKGGPLRYFEHADTVTWFHPYCKIVSGIDSDYFCWASPQTNIVVSTKMSCQECLKKGSTVKCLFRDCDTYLHIPCAITSRSEFYIKRDSHEIRMLCKVHSSKGDSPIKLTRRAKQKLCSKAPRKTEGQSFCKQNKKSNSSLSPMCVGNRKVFNALGEESLKVNWNQYSLFFGDISPDDVMARKKLSNTKVDIDELCKLLCKSQENLPAKDVSGDASERIFRAMIHLKDDNTNVSERNRYFLCQFKQTQDVMPPISKYLGKEVKLTNEFTRMARKVKGQKINIKSLKKSSIRNVELTNFCEKSKKQFQNMKEYNRALHQTKAELLIKQPHEHRVILNDEVGYHIYSLSLELNRLSEIINKETQKSIEEYHEKEYEAPSSSTMARIEEEAHQIDYSLRQVTPWKKIRRTFVKGLTAEFENGNKQTCCQICFFQDDDPHNLIHYCGKCGKGAHQACYGFQYKGARFKCDWCENGGDREALFKEQKAVLDVLLKSPNTTNQKRNKEKSIVCIVCHREGGLFKLLYSDKKHCRKYVHIFCCFTSSLQFKYPSVLTEFEDGVLQQIEHPQQQQCIVCQERKGYMLHLYDQGIKTAEKVHSFCAWLAGFKFEHTTADNVKDGNLVKLKYYECFSFSIKIQKTIDLELRQNRLSCYNDPGFDLAEVEVDSLSEVQNKLESGNHTLSELPKTVLEQVRDPLDDVTICYGN</sequence>
<dbReference type="SMART" id="SM00249">
    <property type="entry name" value="PHD"/>
    <property type="match status" value="5"/>
</dbReference>
<proteinExistence type="predicted"/>
<reference evidence="5" key="1">
    <citation type="submission" date="2023-07" db="EMBL/GenBank/DDBJ databases">
        <authorList>
            <consortium name="AG Swart"/>
            <person name="Singh M."/>
            <person name="Singh A."/>
            <person name="Seah K."/>
            <person name="Emmerich C."/>
        </authorList>
    </citation>
    <scope>NUCLEOTIDE SEQUENCE</scope>
    <source>
        <strain evidence="5">DP1</strain>
    </source>
</reference>
<dbReference type="EMBL" id="CAMPGE010001197">
    <property type="protein sequence ID" value="CAI2359970.1"/>
    <property type="molecule type" value="Genomic_DNA"/>
</dbReference>
<dbReference type="InterPro" id="IPR013083">
    <property type="entry name" value="Znf_RING/FYVE/PHD"/>
</dbReference>
<evidence type="ECO:0000259" key="4">
    <source>
        <dbReference type="SMART" id="SM00249"/>
    </source>
</evidence>
<feature type="domain" description="Zinc finger PHD-type" evidence="4">
    <location>
        <begin position="888"/>
        <end position="933"/>
    </location>
</feature>
<protein>
    <recommendedName>
        <fullName evidence="4">Zinc finger PHD-type domain-containing protein</fullName>
    </recommendedName>
</protein>
<feature type="domain" description="Zinc finger PHD-type" evidence="4">
    <location>
        <begin position="8"/>
        <end position="67"/>
    </location>
</feature>
<feature type="domain" description="Zinc finger PHD-type" evidence="4">
    <location>
        <begin position="970"/>
        <end position="1036"/>
    </location>
</feature>
<keyword evidence="2" id="KW-0863">Zinc-finger</keyword>
<evidence type="ECO:0000256" key="3">
    <source>
        <dbReference type="ARBA" id="ARBA00022833"/>
    </source>
</evidence>
<evidence type="ECO:0000313" key="6">
    <source>
        <dbReference type="Proteomes" id="UP001295684"/>
    </source>
</evidence>
<organism evidence="5 6">
    <name type="scientific">Euplotes crassus</name>
    <dbReference type="NCBI Taxonomy" id="5936"/>
    <lineage>
        <taxon>Eukaryota</taxon>
        <taxon>Sar</taxon>
        <taxon>Alveolata</taxon>
        <taxon>Ciliophora</taxon>
        <taxon>Intramacronucleata</taxon>
        <taxon>Spirotrichea</taxon>
        <taxon>Hypotrichia</taxon>
        <taxon>Euplotida</taxon>
        <taxon>Euplotidae</taxon>
        <taxon>Moneuplotes</taxon>
    </lineage>
</organism>
<dbReference type="SUPFAM" id="SSF57903">
    <property type="entry name" value="FYVE/PHD zinc finger"/>
    <property type="match status" value="1"/>
</dbReference>
<keyword evidence="6" id="KW-1185">Reference proteome</keyword>